<evidence type="ECO:0000256" key="14">
    <source>
        <dbReference type="ARBA" id="ARBA00043264"/>
    </source>
</evidence>
<dbReference type="Pfam" id="PF00005">
    <property type="entry name" value="ABC_tran"/>
    <property type="match status" value="1"/>
</dbReference>
<dbReference type="SUPFAM" id="SSF52540">
    <property type="entry name" value="P-loop containing nucleoside triphosphate hydrolases"/>
    <property type="match status" value="1"/>
</dbReference>
<keyword evidence="2" id="KW-0813">Transport</keyword>
<keyword evidence="12 15" id="KW-1133">Transmembrane helix</keyword>
<keyword evidence="10" id="KW-0653">Protein transport</keyword>
<dbReference type="GO" id="GO:0034040">
    <property type="term" value="F:ATPase-coupled lipid transmembrane transporter activity"/>
    <property type="evidence" value="ECO:0007669"/>
    <property type="project" value="TreeGrafter"/>
</dbReference>
<dbReference type="GO" id="GO:0005524">
    <property type="term" value="F:ATP binding"/>
    <property type="evidence" value="ECO:0007669"/>
    <property type="project" value="UniProtKB-KW"/>
</dbReference>
<dbReference type="SUPFAM" id="SSF90123">
    <property type="entry name" value="ABC transporter transmembrane region"/>
    <property type="match status" value="1"/>
</dbReference>
<dbReference type="Gene3D" id="3.90.70.10">
    <property type="entry name" value="Cysteine proteinases"/>
    <property type="match status" value="1"/>
</dbReference>
<feature type="transmembrane region" description="Helical" evidence="15">
    <location>
        <begin position="279"/>
        <end position="302"/>
    </location>
</feature>
<keyword evidence="3" id="KW-1003">Cell membrane</keyword>
<evidence type="ECO:0000256" key="3">
    <source>
        <dbReference type="ARBA" id="ARBA00022475"/>
    </source>
</evidence>
<dbReference type="Gene3D" id="1.20.1560.10">
    <property type="entry name" value="ABC transporter type 1, transmembrane domain"/>
    <property type="match status" value="1"/>
</dbReference>
<dbReference type="PROSITE" id="PS50893">
    <property type="entry name" value="ABC_TRANSPORTER_2"/>
    <property type="match status" value="1"/>
</dbReference>
<organism evidence="19">
    <name type="scientific">Weissella confusa</name>
    <name type="common">Lactobacillus confusus</name>
    <dbReference type="NCBI Taxonomy" id="1583"/>
    <lineage>
        <taxon>Bacteria</taxon>
        <taxon>Bacillati</taxon>
        <taxon>Bacillota</taxon>
        <taxon>Bacilli</taxon>
        <taxon>Lactobacillales</taxon>
        <taxon>Lactobacillaceae</taxon>
        <taxon>Weissella</taxon>
    </lineage>
</organism>
<dbReference type="PROSITE" id="PS50929">
    <property type="entry name" value="ABC_TM1F"/>
    <property type="match status" value="1"/>
</dbReference>
<sequence>MKFTYISQVDERDCGAACLAMVSATFNKNISISKIRELEKTSLDGSTALGIKKAAETLGFETKAIKANMTLFDNYKDIPYPFIVHVEKPDDGELLEHYYVVYKVSKHHIYIADPDPDVKKKKMSYKQFSKQWTGVALFFAPSPEFRPNTDKQAGFKSFFPIIFKQKGLVANIVAASLIVTLISIAGSYFLQILIDDYIPNGMFTTLSIMSIGLITAYVFKQIMSYVQQYLLIVLGQRLSIDLILSYVKHLFELPMNFFYTRRVGELTSRFNDANTIIEAVASSILSLLLDVGIVLIMAVVLLAYNADMFLISVLAIPLYVIVMYLFAKPFHRYNMDEMKSGASLESSIIESLNGMETIKALGAEGNSYNKIDKDYVHFLKRSFKTARLTSIQEAIKDGLKLIFEVLALWYGANLVMHNKLSVGQLMAFNALLGYFTDPLQSIIDLQSKIQSAIVAAHRLNEVFEVPSEFTETDQTTLPVKIDDDINLAFNDVSFEYQYNKPILNHLSLTITNHEKLALVGLSGSGKSTLAKLLVRFYDLSHDTGKIVLNNINIQNIAKQKLRDVITYVPQEPHIFTGKVIENLLLGAKPGTTFDDVLKATEISEIRTDIEKLSQGFETEISESGSLSGGQRQRISLARALLTDSPVLILDESTSNLDLLTEKNVVDNLMALSEKTIIFVAHRLTIAERVPRLVMLENGQIVADGAHDQLLGNNAAYTNLVQK</sequence>
<dbReference type="RefSeq" id="WP_172686072.1">
    <property type="nucleotide sequence ID" value="NZ_KR350502.1"/>
</dbReference>
<dbReference type="PROSITE" id="PS50990">
    <property type="entry name" value="PEPTIDASE_C39"/>
    <property type="match status" value="1"/>
</dbReference>
<evidence type="ECO:0000259" key="17">
    <source>
        <dbReference type="PROSITE" id="PS50929"/>
    </source>
</evidence>
<evidence type="ECO:0000259" key="18">
    <source>
        <dbReference type="PROSITE" id="PS50990"/>
    </source>
</evidence>
<dbReference type="GO" id="GO:0015031">
    <property type="term" value="P:protein transport"/>
    <property type="evidence" value="ECO:0007669"/>
    <property type="project" value="UniProtKB-KW"/>
</dbReference>
<evidence type="ECO:0000259" key="16">
    <source>
        <dbReference type="PROSITE" id="PS50893"/>
    </source>
</evidence>
<keyword evidence="11" id="KW-1278">Translocase</keyword>
<dbReference type="InterPro" id="IPR039421">
    <property type="entry name" value="Type_1_exporter"/>
</dbReference>
<dbReference type="Pfam" id="PF03412">
    <property type="entry name" value="Peptidase_C39"/>
    <property type="match status" value="1"/>
</dbReference>
<dbReference type="GO" id="GO:0005886">
    <property type="term" value="C:plasma membrane"/>
    <property type="evidence" value="ECO:0007669"/>
    <property type="project" value="UniProtKB-SubCell"/>
</dbReference>
<keyword evidence="13 15" id="KW-0472">Membrane</keyword>
<keyword evidence="5 15" id="KW-0812">Transmembrane</keyword>
<comment type="subcellular location">
    <subcellularLocation>
        <location evidence="1">Cell membrane</location>
        <topology evidence="1">Multi-pass membrane protein</topology>
    </subcellularLocation>
</comment>
<evidence type="ECO:0000256" key="2">
    <source>
        <dbReference type="ARBA" id="ARBA00022448"/>
    </source>
</evidence>
<dbReference type="InterPro" id="IPR027417">
    <property type="entry name" value="P-loop_NTPase"/>
</dbReference>
<dbReference type="Gene3D" id="3.40.50.300">
    <property type="entry name" value="P-loop containing nucleotide triphosphate hydrolases"/>
    <property type="match status" value="1"/>
</dbReference>
<dbReference type="CDD" id="cd02418">
    <property type="entry name" value="Peptidase_C39B"/>
    <property type="match status" value="1"/>
</dbReference>
<evidence type="ECO:0000256" key="12">
    <source>
        <dbReference type="ARBA" id="ARBA00022989"/>
    </source>
</evidence>
<dbReference type="FunFam" id="3.40.50.300:FF:000299">
    <property type="entry name" value="ABC transporter ATP-binding protein/permease"/>
    <property type="match status" value="1"/>
</dbReference>
<dbReference type="InterPro" id="IPR036640">
    <property type="entry name" value="ABC1_TM_sf"/>
</dbReference>
<evidence type="ECO:0000256" key="4">
    <source>
        <dbReference type="ARBA" id="ARBA00022670"/>
    </source>
</evidence>
<geneLocation type="plasmid" evidence="19">
    <name>pWcMBF8-1</name>
</geneLocation>
<evidence type="ECO:0000256" key="5">
    <source>
        <dbReference type="ARBA" id="ARBA00022692"/>
    </source>
</evidence>
<keyword evidence="9" id="KW-0067">ATP-binding</keyword>
<dbReference type="NCBIfam" id="TIGR01193">
    <property type="entry name" value="bacteriocin_ABC"/>
    <property type="match status" value="1"/>
</dbReference>
<dbReference type="InterPro" id="IPR003593">
    <property type="entry name" value="AAA+_ATPase"/>
</dbReference>
<protein>
    <submittedName>
        <fullName evidence="19">BacA</fullName>
    </submittedName>
</protein>
<dbReference type="InterPro" id="IPR005897">
    <property type="entry name" value="Pept_C39_ABC_bacteriocin"/>
</dbReference>
<gene>
    <name evidence="19" type="primary">bacA</name>
    <name evidence="19" type="ORF">pWcMBF8-1_10</name>
</gene>
<reference evidence="19" key="1">
    <citation type="submission" date="2015-04" db="EMBL/GenBank/DDBJ databases">
        <title>Plasmid pWcMBF8-1 isolated from Weissella confusa strain MBF8-1 carries a bacteriocin-encoding locus.</title>
        <authorList>
            <person name="Malik A."/>
            <person name="Heng N.C.K."/>
        </authorList>
    </citation>
    <scope>NUCLEOTIDE SEQUENCE</scope>
    <source>
        <strain evidence="19">MBF8-1</strain>
        <plasmid evidence="19">pWcMBF8-1</plasmid>
    </source>
</reference>
<feature type="domain" description="ABC transporter" evidence="16">
    <location>
        <begin position="487"/>
        <end position="722"/>
    </location>
</feature>
<dbReference type="EMBL" id="KR350502">
    <property type="protein sequence ID" value="AKL79722.1"/>
    <property type="molecule type" value="Genomic_DNA"/>
</dbReference>
<dbReference type="InterPro" id="IPR017871">
    <property type="entry name" value="ABC_transporter-like_CS"/>
</dbReference>
<evidence type="ECO:0000256" key="8">
    <source>
        <dbReference type="ARBA" id="ARBA00022807"/>
    </source>
</evidence>
<feature type="transmembrane region" description="Helical" evidence="15">
    <location>
        <begin position="202"/>
        <end position="219"/>
    </location>
</feature>
<dbReference type="CDD" id="cd18570">
    <property type="entry name" value="ABC_6TM_PCAT1_LagD_like"/>
    <property type="match status" value="1"/>
</dbReference>
<evidence type="ECO:0000256" key="7">
    <source>
        <dbReference type="ARBA" id="ARBA00022801"/>
    </source>
</evidence>
<evidence type="ECO:0000313" key="19">
    <source>
        <dbReference type="EMBL" id="AKL79722.1"/>
    </source>
</evidence>
<dbReference type="InterPro" id="IPR003439">
    <property type="entry name" value="ABC_transporter-like_ATP-bd"/>
</dbReference>
<evidence type="ECO:0000256" key="1">
    <source>
        <dbReference type="ARBA" id="ARBA00004651"/>
    </source>
</evidence>
<dbReference type="AlphaFoldDB" id="A0A0N7CJ57"/>
<dbReference type="GO" id="GO:0008234">
    <property type="term" value="F:cysteine-type peptidase activity"/>
    <property type="evidence" value="ECO:0007669"/>
    <property type="project" value="UniProtKB-KW"/>
</dbReference>
<dbReference type="GO" id="GO:0006508">
    <property type="term" value="P:proteolysis"/>
    <property type="evidence" value="ECO:0007669"/>
    <property type="project" value="UniProtKB-KW"/>
</dbReference>
<dbReference type="SMART" id="SM00382">
    <property type="entry name" value="AAA"/>
    <property type="match status" value="1"/>
</dbReference>
<dbReference type="GO" id="GO:0016887">
    <property type="term" value="F:ATP hydrolysis activity"/>
    <property type="evidence" value="ECO:0007669"/>
    <property type="project" value="InterPro"/>
</dbReference>
<keyword evidence="6" id="KW-0547">Nucleotide-binding</keyword>
<dbReference type="PANTHER" id="PTHR24221:SF654">
    <property type="entry name" value="ATP-BINDING CASSETTE SUB-FAMILY B MEMBER 6"/>
    <property type="match status" value="1"/>
</dbReference>
<feature type="domain" description="ABC transmembrane type-1" evidence="17">
    <location>
        <begin position="172"/>
        <end position="451"/>
    </location>
</feature>
<dbReference type="InterPro" id="IPR011527">
    <property type="entry name" value="ABC1_TM_dom"/>
</dbReference>
<name>A0A0N7CJ57_WEICO</name>
<feature type="domain" description="Peptidase C39" evidence="18">
    <location>
        <begin position="8"/>
        <end position="139"/>
    </location>
</feature>
<keyword evidence="4" id="KW-0645">Protease</keyword>
<feature type="transmembrane region" description="Helical" evidence="15">
    <location>
        <begin position="308"/>
        <end position="327"/>
    </location>
</feature>
<accession>A0A0N7CJ57</accession>
<dbReference type="GO" id="GO:0043214">
    <property type="term" value="F:ABC-type bacteriocin transporter activity"/>
    <property type="evidence" value="ECO:0007669"/>
    <property type="project" value="InterPro"/>
</dbReference>
<evidence type="ECO:0000256" key="9">
    <source>
        <dbReference type="ARBA" id="ARBA00022840"/>
    </source>
</evidence>
<proteinExistence type="predicted"/>
<dbReference type="InterPro" id="IPR005074">
    <property type="entry name" value="Peptidase_C39"/>
</dbReference>
<dbReference type="Pfam" id="PF00664">
    <property type="entry name" value="ABC_membrane"/>
    <property type="match status" value="1"/>
</dbReference>
<evidence type="ECO:0000256" key="15">
    <source>
        <dbReference type="SAM" id="Phobius"/>
    </source>
</evidence>
<evidence type="ECO:0000256" key="6">
    <source>
        <dbReference type="ARBA" id="ARBA00022741"/>
    </source>
</evidence>
<evidence type="ECO:0000256" key="10">
    <source>
        <dbReference type="ARBA" id="ARBA00022927"/>
    </source>
</evidence>
<evidence type="ECO:0000256" key="13">
    <source>
        <dbReference type="ARBA" id="ARBA00023136"/>
    </source>
</evidence>
<evidence type="ECO:0000256" key="11">
    <source>
        <dbReference type="ARBA" id="ARBA00022967"/>
    </source>
</evidence>
<dbReference type="PROSITE" id="PS00211">
    <property type="entry name" value="ABC_TRANSPORTER_1"/>
    <property type="match status" value="1"/>
</dbReference>
<keyword evidence="7" id="KW-0378">Hydrolase</keyword>
<keyword evidence="14" id="KW-0080">Bacteriocin transport</keyword>
<keyword evidence="19" id="KW-0614">Plasmid</keyword>
<keyword evidence="8" id="KW-0788">Thiol protease</keyword>
<feature type="transmembrane region" description="Helical" evidence="15">
    <location>
        <begin position="168"/>
        <end position="190"/>
    </location>
</feature>
<dbReference type="PANTHER" id="PTHR24221">
    <property type="entry name" value="ATP-BINDING CASSETTE SUB-FAMILY B"/>
    <property type="match status" value="1"/>
</dbReference>